<reference evidence="3" key="1">
    <citation type="submission" date="2017-11" db="EMBL/GenBank/DDBJ databases">
        <authorList>
            <person name="Lima N.C."/>
            <person name="Parody-Merino A.M."/>
            <person name="Battley P.F."/>
            <person name="Fidler A.E."/>
            <person name="Prosdocimi F."/>
        </authorList>
    </citation>
    <scope>NUCLEOTIDE SEQUENCE [LARGE SCALE GENOMIC DNA]</scope>
</reference>
<dbReference type="EMBL" id="KZ511860">
    <property type="protein sequence ID" value="PKU32067.1"/>
    <property type="molecule type" value="Genomic_DNA"/>
</dbReference>
<reference evidence="3" key="2">
    <citation type="submission" date="2017-12" db="EMBL/GenBank/DDBJ databases">
        <title>Genome sequence of the Bar-tailed Godwit (Limosa lapponica baueri).</title>
        <authorList>
            <person name="Lima N.C.B."/>
            <person name="Parody-Merino A.M."/>
            <person name="Battley P.F."/>
            <person name="Fidler A.E."/>
            <person name="Prosdocimi F."/>
        </authorList>
    </citation>
    <scope>NUCLEOTIDE SEQUENCE [LARGE SCALE GENOMIC DNA]</scope>
</reference>
<sequence length="116" mass="12799">MLWSLALSRLLFICVGVATVTLAIPRPHQHLSRELLAPVGSLRCPAVSLPQETLLYNKICLGSRAACLSFNCKGLASSDNEYYHYSNSDNDHCRYSNSICTSHPCDQEAKNLQAKS</sequence>
<keyword evidence="3" id="KW-1185">Reference proteome</keyword>
<feature type="signal peptide" evidence="1">
    <location>
        <begin position="1"/>
        <end position="23"/>
    </location>
</feature>
<gene>
    <name evidence="2" type="ORF">llap_17631</name>
</gene>
<evidence type="ECO:0000313" key="3">
    <source>
        <dbReference type="Proteomes" id="UP000233556"/>
    </source>
</evidence>
<organism evidence="2 3">
    <name type="scientific">Limosa lapponica baueri</name>
    <dbReference type="NCBI Taxonomy" id="1758121"/>
    <lineage>
        <taxon>Eukaryota</taxon>
        <taxon>Metazoa</taxon>
        <taxon>Chordata</taxon>
        <taxon>Craniata</taxon>
        <taxon>Vertebrata</taxon>
        <taxon>Euteleostomi</taxon>
        <taxon>Archelosauria</taxon>
        <taxon>Archosauria</taxon>
        <taxon>Dinosauria</taxon>
        <taxon>Saurischia</taxon>
        <taxon>Theropoda</taxon>
        <taxon>Coelurosauria</taxon>
        <taxon>Aves</taxon>
        <taxon>Neognathae</taxon>
        <taxon>Neoaves</taxon>
        <taxon>Charadriiformes</taxon>
        <taxon>Scolopacidae</taxon>
        <taxon>Limosa</taxon>
    </lineage>
</organism>
<dbReference type="Proteomes" id="UP000233556">
    <property type="component" value="Unassembled WGS sequence"/>
</dbReference>
<dbReference type="AlphaFoldDB" id="A0A2I0TE33"/>
<name>A0A2I0TE33_LIMLA</name>
<protein>
    <submittedName>
        <fullName evidence="2">Uncharacterized protein</fullName>
    </submittedName>
</protein>
<feature type="chain" id="PRO_5014125234" evidence="1">
    <location>
        <begin position="24"/>
        <end position="116"/>
    </location>
</feature>
<proteinExistence type="predicted"/>
<evidence type="ECO:0000256" key="1">
    <source>
        <dbReference type="SAM" id="SignalP"/>
    </source>
</evidence>
<evidence type="ECO:0000313" key="2">
    <source>
        <dbReference type="EMBL" id="PKU32067.1"/>
    </source>
</evidence>
<accession>A0A2I0TE33</accession>
<keyword evidence="1" id="KW-0732">Signal</keyword>